<protein>
    <recommendedName>
        <fullName evidence="6">C2H2-type domain-containing protein</fullName>
    </recommendedName>
</protein>
<sequence>PPLSSKEIIQNNGHNNNHEKQTIDDDLADEDEEENSDRTSTVTYICSACPYKNASFPLVQRHLKVHLTGQGVVCPLCSYAT</sequence>
<dbReference type="Proteomes" id="UP000681967">
    <property type="component" value="Unassembled WGS sequence"/>
</dbReference>
<evidence type="ECO:0000313" key="4">
    <source>
        <dbReference type="EMBL" id="CAF4822235.1"/>
    </source>
</evidence>
<gene>
    <name evidence="4" type="ORF">BYL167_LOCUS49046</name>
    <name evidence="2" type="ORF">GIL414_LOCUS44911</name>
    <name evidence="3" type="ORF">SMN809_LOCUS47617</name>
</gene>
<reference evidence="3" key="1">
    <citation type="submission" date="2021-02" db="EMBL/GenBank/DDBJ databases">
        <authorList>
            <person name="Nowell W R."/>
        </authorList>
    </citation>
    <scope>NUCLEOTIDE SEQUENCE</scope>
</reference>
<comment type="caution">
    <text evidence="3">The sequence shown here is derived from an EMBL/GenBank/DDBJ whole genome shotgun (WGS) entry which is preliminary data.</text>
</comment>
<dbReference type="EMBL" id="CAJOBI010151224">
    <property type="protein sequence ID" value="CAF4811596.1"/>
    <property type="molecule type" value="Genomic_DNA"/>
</dbReference>
<evidence type="ECO:0000256" key="1">
    <source>
        <dbReference type="SAM" id="MobiDB-lite"/>
    </source>
</evidence>
<dbReference type="Proteomes" id="UP000676336">
    <property type="component" value="Unassembled WGS sequence"/>
</dbReference>
<evidence type="ECO:0000313" key="5">
    <source>
        <dbReference type="Proteomes" id="UP000676336"/>
    </source>
</evidence>
<feature type="region of interest" description="Disordered" evidence="1">
    <location>
        <begin position="1"/>
        <end position="37"/>
    </location>
</feature>
<dbReference type="Proteomes" id="UP000681720">
    <property type="component" value="Unassembled WGS sequence"/>
</dbReference>
<name>A0A8S3B9X5_9BILA</name>
<evidence type="ECO:0000313" key="3">
    <source>
        <dbReference type="EMBL" id="CAF4811596.1"/>
    </source>
</evidence>
<accession>A0A8S3B9X5</accession>
<dbReference type="EMBL" id="CAJOBJ010136766">
    <property type="protein sequence ID" value="CAF4745366.1"/>
    <property type="molecule type" value="Genomic_DNA"/>
</dbReference>
<evidence type="ECO:0000313" key="2">
    <source>
        <dbReference type="EMBL" id="CAF4745366.1"/>
    </source>
</evidence>
<evidence type="ECO:0008006" key="6">
    <source>
        <dbReference type="Google" id="ProtNLM"/>
    </source>
</evidence>
<organism evidence="3 5">
    <name type="scientific">Rotaria magnacalcarata</name>
    <dbReference type="NCBI Taxonomy" id="392030"/>
    <lineage>
        <taxon>Eukaryota</taxon>
        <taxon>Metazoa</taxon>
        <taxon>Spiralia</taxon>
        <taxon>Gnathifera</taxon>
        <taxon>Rotifera</taxon>
        <taxon>Eurotatoria</taxon>
        <taxon>Bdelloidea</taxon>
        <taxon>Philodinida</taxon>
        <taxon>Philodinidae</taxon>
        <taxon>Rotaria</taxon>
    </lineage>
</organism>
<dbReference type="AlphaFoldDB" id="A0A8S3B9X5"/>
<proteinExistence type="predicted"/>
<feature type="non-terminal residue" evidence="3">
    <location>
        <position position="1"/>
    </location>
</feature>
<dbReference type="EMBL" id="CAJOBH010144949">
    <property type="protein sequence ID" value="CAF4822235.1"/>
    <property type="molecule type" value="Genomic_DNA"/>
</dbReference>
<feature type="compositionally biased region" description="Acidic residues" evidence="1">
    <location>
        <begin position="24"/>
        <end position="35"/>
    </location>
</feature>
<feature type="non-terminal residue" evidence="3">
    <location>
        <position position="81"/>
    </location>
</feature>